<dbReference type="AlphaFoldDB" id="A0A158BR19"/>
<sequence length="144" mass="15400">MAIDAIVANMDSVWTAGGEDTKQAAHYVHDASLKRFLQTMRDDGYPLALVSDLDAARLNDAIADKLGDEGVTYFSSILSSGASESRYAMALHTLATPAHRVVAVSAEEGGFEEARSSGITQCVALRDALRHASAPFGRAHSYDR</sequence>
<keyword evidence="2" id="KW-1185">Reference proteome</keyword>
<dbReference type="RefSeq" id="WP_061176364.1">
    <property type="nucleotide sequence ID" value="NZ_FCOE02000012.1"/>
</dbReference>
<evidence type="ECO:0008006" key="3">
    <source>
        <dbReference type="Google" id="ProtNLM"/>
    </source>
</evidence>
<name>A0A158BR19_9BURK</name>
<evidence type="ECO:0000313" key="1">
    <source>
        <dbReference type="EMBL" id="SAK72420.1"/>
    </source>
</evidence>
<evidence type="ECO:0000313" key="2">
    <source>
        <dbReference type="Proteomes" id="UP000054911"/>
    </source>
</evidence>
<accession>A0A158BR19</accession>
<protein>
    <recommendedName>
        <fullName evidence="3">HAD family hydrolase</fullName>
    </recommendedName>
</protein>
<proteinExistence type="predicted"/>
<organism evidence="1 2">
    <name type="scientific">Caballeronia pedi</name>
    <dbReference type="NCBI Taxonomy" id="1777141"/>
    <lineage>
        <taxon>Bacteria</taxon>
        <taxon>Pseudomonadati</taxon>
        <taxon>Pseudomonadota</taxon>
        <taxon>Betaproteobacteria</taxon>
        <taxon>Burkholderiales</taxon>
        <taxon>Burkholderiaceae</taxon>
        <taxon>Caballeronia</taxon>
    </lineage>
</organism>
<dbReference type="OrthoDB" id="9100910at2"/>
<gene>
    <name evidence="1" type="ORF">AWB80_03965</name>
</gene>
<dbReference type="InterPro" id="IPR036412">
    <property type="entry name" value="HAD-like_sf"/>
</dbReference>
<comment type="caution">
    <text evidence="1">The sequence shown here is derived from an EMBL/GenBank/DDBJ whole genome shotgun (WGS) entry which is preliminary data.</text>
</comment>
<dbReference type="SUPFAM" id="SSF56784">
    <property type="entry name" value="HAD-like"/>
    <property type="match status" value="1"/>
</dbReference>
<dbReference type="EMBL" id="FCOE02000012">
    <property type="protein sequence ID" value="SAK72420.1"/>
    <property type="molecule type" value="Genomic_DNA"/>
</dbReference>
<dbReference type="Proteomes" id="UP000054911">
    <property type="component" value="Unassembled WGS sequence"/>
</dbReference>
<reference evidence="1" key="1">
    <citation type="submission" date="2016-01" db="EMBL/GenBank/DDBJ databases">
        <authorList>
            <person name="Peeters C."/>
        </authorList>
    </citation>
    <scope>NUCLEOTIDE SEQUENCE [LARGE SCALE GENOMIC DNA]</scope>
    <source>
        <strain evidence="1">LMG 29323</strain>
    </source>
</reference>
<dbReference type="STRING" id="1777141.AWB80_03965"/>